<evidence type="ECO:0000313" key="3">
    <source>
        <dbReference type="Proteomes" id="UP000646053"/>
    </source>
</evidence>
<dbReference type="Pfam" id="PF11210">
    <property type="entry name" value="DUF2996"/>
    <property type="match status" value="1"/>
</dbReference>
<keyword evidence="3" id="KW-1185">Reference proteome</keyword>
<feature type="compositionally biased region" description="Basic and acidic residues" evidence="1">
    <location>
        <begin position="1"/>
        <end position="14"/>
    </location>
</feature>
<sequence length="249" mass="27485">MPDEETKRKNDAETKPPTTADQMAPEVVDDHITRTGDPATTDIPTANAPDPNAVNAEDNPNATVPKVAKTTKPASPSDKAVKAAVETAEKTAEGEKPAAKAKAAKAPVQDEKPAAKAKKEKPPALEDKPFTEFIRQHYLPALKKGLETMGVTPLDLSFEKEKIPIKGYAQADECWQIVGKWQPHPAQRREFNIFFFDESINGLKGFSCAESDRFSTMESFLIDERRVTLDLLVYGAVQRLNGQKWLTRN</sequence>
<dbReference type="PANTHER" id="PTHR36341:SF3">
    <property type="entry name" value="DUF2996 FAMILY PROTEIN"/>
    <property type="match status" value="1"/>
</dbReference>
<dbReference type="EMBL" id="WVIE01000004">
    <property type="protein sequence ID" value="NDJ16557.1"/>
    <property type="molecule type" value="Genomic_DNA"/>
</dbReference>
<reference evidence="2" key="1">
    <citation type="submission" date="2019-12" db="EMBL/GenBank/DDBJ databases">
        <title>High-Quality draft genome sequences of three cyanobacteria isolated from the limestone walls of the Old Cathedral of Coimbra.</title>
        <authorList>
            <person name="Tiago I."/>
            <person name="Soares F."/>
            <person name="Portugal A."/>
        </authorList>
    </citation>
    <scope>NUCLEOTIDE SEQUENCE</scope>
    <source>
        <strain evidence="2">A</strain>
    </source>
</reference>
<evidence type="ECO:0000256" key="1">
    <source>
        <dbReference type="SAM" id="MobiDB-lite"/>
    </source>
</evidence>
<feature type="compositionally biased region" description="Basic and acidic residues" evidence="1">
    <location>
        <begin position="87"/>
        <end position="98"/>
    </location>
</feature>
<dbReference type="AlphaFoldDB" id="A0A8J7YXN1"/>
<name>A0A8J7YXN1_9CYAN</name>
<proteinExistence type="predicted"/>
<dbReference type="PANTHER" id="PTHR36341">
    <property type="entry name" value="DUF2996 FAMILY PROTEIN"/>
    <property type="match status" value="1"/>
</dbReference>
<dbReference type="RefSeq" id="WP_162422073.1">
    <property type="nucleotide sequence ID" value="NZ_WVIE01000004.1"/>
</dbReference>
<dbReference type="InterPro" id="IPR021374">
    <property type="entry name" value="DUF2996"/>
</dbReference>
<organism evidence="2 3">
    <name type="scientific">Myxacorys almedinensis A</name>
    <dbReference type="NCBI Taxonomy" id="2690445"/>
    <lineage>
        <taxon>Bacteria</taxon>
        <taxon>Bacillati</taxon>
        <taxon>Cyanobacteriota</taxon>
        <taxon>Cyanophyceae</taxon>
        <taxon>Leptolyngbyales</taxon>
        <taxon>Leptolyngbyaceae</taxon>
        <taxon>Myxacorys</taxon>
        <taxon>Myxacorys almedinensis</taxon>
    </lineage>
</organism>
<feature type="region of interest" description="Disordered" evidence="1">
    <location>
        <begin position="1"/>
        <end position="124"/>
    </location>
</feature>
<comment type="caution">
    <text evidence="2">The sequence shown here is derived from an EMBL/GenBank/DDBJ whole genome shotgun (WGS) entry which is preliminary data.</text>
</comment>
<dbReference type="Proteomes" id="UP000646053">
    <property type="component" value="Unassembled WGS sequence"/>
</dbReference>
<evidence type="ECO:0000313" key="2">
    <source>
        <dbReference type="EMBL" id="NDJ16557.1"/>
    </source>
</evidence>
<accession>A0A8J7YXN1</accession>
<protein>
    <submittedName>
        <fullName evidence="2">DUF2996 domain-containing protein</fullName>
    </submittedName>
</protein>
<gene>
    <name evidence="2" type="ORF">GS601_04490</name>
</gene>